<organism evidence="1 2">
    <name type="scientific">Microlunatus parietis</name>
    <dbReference type="NCBI Taxonomy" id="682979"/>
    <lineage>
        <taxon>Bacteria</taxon>
        <taxon>Bacillati</taxon>
        <taxon>Actinomycetota</taxon>
        <taxon>Actinomycetes</taxon>
        <taxon>Propionibacteriales</taxon>
        <taxon>Propionibacteriaceae</taxon>
        <taxon>Microlunatus</taxon>
    </lineage>
</organism>
<dbReference type="Proteomes" id="UP000569914">
    <property type="component" value="Unassembled WGS sequence"/>
</dbReference>
<evidence type="ECO:0008006" key="3">
    <source>
        <dbReference type="Google" id="ProtNLM"/>
    </source>
</evidence>
<dbReference type="EMBL" id="JACCBU010000001">
    <property type="protein sequence ID" value="NYE70947.1"/>
    <property type="molecule type" value="Genomic_DNA"/>
</dbReference>
<protein>
    <recommendedName>
        <fullName evidence="3">Adhesin</fullName>
    </recommendedName>
</protein>
<gene>
    <name evidence="1" type="ORF">BKA15_002276</name>
</gene>
<dbReference type="AlphaFoldDB" id="A0A7Y9I6B5"/>
<evidence type="ECO:0000313" key="2">
    <source>
        <dbReference type="Proteomes" id="UP000569914"/>
    </source>
</evidence>
<reference evidence="1 2" key="1">
    <citation type="submission" date="2020-07" db="EMBL/GenBank/DDBJ databases">
        <title>Sequencing the genomes of 1000 actinobacteria strains.</title>
        <authorList>
            <person name="Klenk H.-P."/>
        </authorList>
    </citation>
    <scope>NUCLEOTIDE SEQUENCE [LARGE SCALE GENOMIC DNA]</scope>
    <source>
        <strain evidence="1 2">DSM 22083</strain>
    </source>
</reference>
<dbReference type="RefSeq" id="WP_179750775.1">
    <property type="nucleotide sequence ID" value="NZ_JACCBU010000001.1"/>
</dbReference>
<sequence>MTTFSTPTPIKAVVQVAGARVVINATDRADTSVRVEPIDPANPKHAQVAERTTVEFSVGELVVKTRKAGAKGGSVAITIDLPAGSSLDYSEAYASLRTTGRLGSTEVNLASGRGQLDRIGDLRASLAAGELEIGQIAGRATVQGGSASVRIGEVGGPVKLIGSSGPVWIGEAAGELDLTNSSGGFEIGRADGSVTAMVGGDAVIKIGRMSQGHAFLTNAAGNIEIGVGADTEVRLERAESTYGTVRNSIRTSAAPAADLVTVDARTRRGDIVIRRAAS</sequence>
<accession>A0A7Y9I6B5</accession>
<comment type="caution">
    <text evidence="1">The sequence shown here is derived from an EMBL/GenBank/DDBJ whole genome shotgun (WGS) entry which is preliminary data.</text>
</comment>
<evidence type="ECO:0000313" key="1">
    <source>
        <dbReference type="EMBL" id="NYE70947.1"/>
    </source>
</evidence>
<name>A0A7Y9I6B5_9ACTN</name>
<keyword evidence="2" id="KW-1185">Reference proteome</keyword>
<proteinExistence type="predicted"/>